<dbReference type="InterPro" id="IPR041494">
    <property type="entry name" value="PIN7"/>
</dbReference>
<sequence length="253" mass="29774">MLKLIEIPEYIKNIYLVDTENCYPEIISSKNILYIYFLGHNKKINAETISNSESMLQFINCEANGKNALDFILVGYLSILADRFKNRNYYIYSNDKGYDSVISVIADICSVNIQRIKVEPLQEIEKRIGDARLVGALKDSGLFEDAVESLRINTNLYEYLITKYGYDEGIKLFSMFSETYNRRLRNKLRKRRKLKRDRLIKNHFSEKQREKIYKLNIVIEVEKCIKENLPLRDILVSKFGEERGAQLYKEYSV</sequence>
<reference evidence="2" key="1">
    <citation type="submission" date="2023-01" db="EMBL/GenBank/DDBJ databases">
        <title>Human gut microbiome strain richness.</title>
        <authorList>
            <person name="Chen-Liaw A."/>
        </authorList>
    </citation>
    <scope>NUCLEOTIDE SEQUENCE</scope>
    <source>
        <strain evidence="2">1001217st2_G6_1001217B_191108</strain>
    </source>
</reference>
<dbReference type="EMBL" id="JAQLKE010000042">
    <property type="protein sequence ID" value="MDB7085506.1"/>
    <property type="molecule type" value="Genomic_DNA"/>
</dbReference>
<accession>A0AB35IR49</accession>
<evidence type="ECO:0000313" key="3">
    <source>
        <dbReference type="Proteomes" id="UP001211987"/>
    </source>
</evidence>
<name>A0AB35IR49_9FIRM</name>
<dbReference type="AlphaFoldDB" id="A0AB35IR49"/>
<dbReference type="Proteomes" id="UP001211987">
    <property type="component" value="Unassembled WGS sequence"/>
</dbReference>
<dbReference type="RefSeq" id="WP_272019232.1">
    <property type="nucleotide sequence ID" value="NZ_JAQLKE010000042.1"/>
</dbReference>
<gene>
    <name evidence="2" type="ORF">PM738_16990</name>
</gene>
<protein>
    <submittedName>
        <fullName evidence="2">PIN domain-containing protein</fullName>
    </submittedName>
</protein>
<dbReference type="Pfam" id="PF18475">
    <property type="entry name" value="PIN7"/>
    <property type="match status" value="1"/>
</dbReference>
<organism evidence="2 3">
    <name type="scientific">Thomasclavelia ramosa</name>
    <dbReference type="NCBI Taxonomy" id="1547"/>
    <lineage>
        <taxon>Bacteria</taxon>
        <taxon>Bacillati</taxon>
        <taxon>Bacillota</taxon>
        <taxon>Erysipelotrichia</taxon>
        <taxon>Erysipelotrichales</taxon>
        <taxon>Coprobacillaceae</taxon>
        <taxon>Thomasclavelia</taxon>
    </lineage>
</organism>
<comment type="caution">
    <text evidence="2">The sequence shown here is derived from an EMBL/GenBank/DDBJ whole genome shotgun (WGS) entry which is preliminary data.</text>
</comment>
<feature type="domain" description="PIN-like" evidence="1">
    <location>
        <begin position="16"/>
        <end position="105"/>
    </location>
</feature>
<evidence type="ECO:0000259" key="1">
    <source>
        <dbReference type="Pfam" id="PF18475"/>
    </source>
</evidence>
<proteinExistence type="predicted"/>
<evidence type="ECO:0000313" key="2">
    <source>
        <dbReference type="EMBL" id="MDB7085506.1"/>
    </source>
</evidence>